<comment type="caution">
    <text evidence="1">The sequence shown here is derived from an EMBL/GenBank/DDBJ whole genome shotgun (WGS) entry which is preliminary data.</text>
</comment>
<protein>
    <recommendedName>
        <fullName evidence="3">Integrase</fullName>
    </recommendedName>
</protein>
<dbReference type="RefSeq" id="WP_266346104.1">
    <property type="nucleotide sequence ID" value="NZ_JAPKNH010000013.1"/>
</dbReference>
<dbReference type="SUPFAM" id="SSF56349">
    <property type="entry name" value="DNA breaking-rejoining enzymes"/>
    <property type="match status" value="1"/>
</dbReference>
<dbReference type="Proteomes" id="UP001596150">
    <property type="component" value="Unassembled WGS sequence"/>
</dbReference>
<dbReference type="InterPro" id="IPR011010">
    <property type="entry name" value="DNA_brk_join_enz"/>
</dbReference>
<proteinExistence type="predicted"/>
<sequence length="86" mass="9308">MTTEYGKAFAGDGFGNWFRDRCAEAGVPGATRAAEARATTSELMAMFGWQSPKQAKLYARAANRAAMGVHASDKLQQQKQNKTPVP</sequence>
<evidence type="ECO:0000313" key="2">
    <source>
        <dbReference type="Proteomes" id="UP001596150"/>
    </source>
</evidence>
<reference evidence="2" key="1">
    <citation type="journal article" date="2019" name="Int. J. Syst. Evol. Microbiol.">
        <title>The Global Catalogue of Microorganisms (GCM) 10K type strain sequencing project: providing services to taxonomists for standard genome sequencing and annotation.</title>
        <authorList>
            <consortium name="The Broad Institute Genomics Platform"/>
            <consortium name="The Broad Institute Genome Sequencing Center for Infectious Disease"/>
            <person name="Wu L."/>
            <person name="Ma J."/>
        </authorList>
    </citation>
    <scope>NUCLEOTIDE SEQUENCE [LARGE SCALE GENOMIC DNA]</scope>
    <source>
        <strain evidence="2">KACC 12633</strain>
    </source>
</reference>
<evidence type="ECO:0008006" key="3">
    <source>
        <dbReference type="Google" id="ProtNLM"/>
    </source>
</evidence>
<gene>
    <name evidence="1" type="ORF">ACFPP9_25405</name>
</gene>
<evidence type="ECO:0000313" key="1">
    <source>
        <dbReference type="EMBL" id="MFC5519127.1"/>
    </source>
</evidence>
<name>A0ABW0Q4V4_9HYPH</name>
<keyword evidence="2" id="KW-1185">Reference proteome</keyword>
<organism evidence="1 2">
    <name type="scientific">Kaistia terrae</name>
    <dbReference type="NCBI Taxonomy" id="537017"/>
    <lineage>
        <taxon>Bacteria</taxon>
        <taxon>Pseudomonadati</taxon>
        <taxon>Pseudomonadota</taxon>
        <taxon>Alphaproteobacteria</taxon>
        <taxon>Hyphomicrobiales</taxon>
        <taxon>Kaistiaceae</taxon>
        <taxon>Kaistia</taxon>
    </lineage>
</organism>
<accession>A0ABW0Q4V4</accession>
<dbReference type="EMBL" id="JBHSML010000032">
    <property type="protein sequence ID" value="MFC5519127.1"/>
    <property type="molecule type" value="Genomic_DNA"/>
</dbReference>